<proteinExistence type="predicted"/>
<name>A0A8J7KMF6_9ACTN</name>
<evidence type="ECO:0008006" key="3">
    <source>
        <dbReference type="Google" id="ProtNLM"/>
    </source>
</evidence>
<dbReference type="EMBL" id="JADOUF010000001">
    <property type="protein sequence ID" value="MBG6133962.1"/>
    <property type="molecule type" value="Genomic_DNA"/>
</dbReference>
<evidence type="ECO:0000313" key="1">
    <source>
        <dbReference type="EMBL" id="MBG6133962.1"/>
    </source>
</evidence>
<dbReference type="AlphaFoldDB" id="A0A8J7KMF6"/>
<organism evidence="1 2">
    <name type="scientific">Longispora fulva</name>
    <dbReference type="NCBI Taxonomy" id="619741"/>
    <lineage>
        <taxon>Bacteria</taxon>
        <taxon>Bacillati</taxon>
        <taxon>Actinomycetota</taxon>
        <taxon>Actinomycetes</taxon>
        <taxon>Micromonosporales</taxon>
        <taxon>Micromonosporaceae</taxon>
        <taxon>Longispora</taxon>
    </lineage>
</organism>
<keyword evidence="2" id="KW-1185">Reference proteome</keyword>
<reference evidence="1" key="1">
    <citation type="submission" date="2020-11" db="EMBL/GenBank/DDBJ databases">
        <title>Sequencing the genomes of 1000 actinobacteria strains.</title>
        <authorList>
            <person name="Klenk H.-P."/>
        </authorList>
    </citation>
    <scope>NUCLEOTIDE SEQUENCE</scope>
    <source>
        <strain evidence="1">DSM 45356</strain>
    </source>
</reference>
<dbReference type="RefSeq" id="WP_197001258.1">
    <property type="nucleotide sequence ID" value="NZ_BONS01000041.1"/>
</dbReference>
<dbReference type="Proteomes" id="UP000622552">
    <property type="component" value="Unassembled WGS sequence"/>
</dbReference>
<accession>A0A8J7KMF6</accession>
<sequence length="133" mass="14949">MTLLVLDAPVVAALLDDREMFLCRTATTRGWQLLVSQHVLRHLRRPFTHLVMVAPDRVTVYRYEPVDSALAGPAAQATAWLADRTGRRHDVLGHVVALALHHDATIVTTPERLRALRFVWPDDLKILPLTFSG</sequence>
<comment type="caution">
    <text evidence="1">The sequence shown here is derived from an EMBL/GenBank/DDBJ whole genome shotgun (WGS) entry which is preliminary data.</text>
</comment>
<protein>
    <recommendedName>
        <fullName evidence="3">PIN domain-containing protein</fullName>
    </recommendedName>
</protein>
<gene>
    <name evidence="1" type="ORF">IW245_000156</name>
</gene>
<evidence type="ECO:0000313" key="2">
    <source>
        <dbReference type="Proteomes" id="UP000622552"/>
    </source>
</evidence>